<keyword evidence="1" id="KW-1133">Transmembrane helix</keyword>
<dbReference type="Pfam" id="PF06580">
    <property type="entry name" value="His_kinase"/>
    <property type="match status" value="1"/>
</dbReference>
<dbReference type="PANTHER" id="PTHR34220:SF7">
    <property type="entry name" value="SENSOR HISTIDINE KINASE YPDA"/>
    <property type="match status" value="1"/>
</dbReference>
<dbReference type="RefSeq" id="WP_078830308.1">
    <property type="nucleotide sequence ID" value="NZ_FUWH01000002.1"/>
</dbReference>
<dbReference type="EMBL" id="FUWH01000002">
    <property type="protein sequence ID" value="SJZ50879.1"/>
    <property type="molecule type" value="Genomic_DNA"/>
</dbReference>
<feature type="transmembrane region" description="Helical" evidence="1">
    <location>
        <begin position="121"/>
        <end position="137"/>
    </location>
</feature>
<dbReference type="OrthoDB" id="9809908at2"/>
<keyword evidence="4" id="KW-1185">Reference proteome</keyword>
<feature type="domain" description="Signal transduction histidine kinase internal region" evidence="2">
    <location>
        <begin position="157"/>
        <end position="232"/>
    </location>
</feature>
<name>A0A1T4L836_9BACT</name>
<evidence type="ECO:0000313" key="3">
    <source>
        <dbReference type="EMBL" id="SJZ50879.1"/>
    </source>
</evidence>
<sequence length="346" mass="40906">MRKSYKVLLHLLYWSYFFGWSLLARSFYKNNQPFTWADLADPLSISNYFVFLSTFYINYSIIMPRLFRHKRYKQTWLSWFLLIAYFIAIRYLVQEVLLLKWFGIHNYFKGTTLGYYTFDNIYYAASMLVMSIVFWSVENWIKNEQEKVILEREKTNAEVSFLKSQVNPHFLFNTLNNIYSLVYHNSEKSLPAILKLSELMRYMTHETNADRISLSKDIRYIESFIELQSLRATGEPAVQFTTEGDATDKQIAPLLLIPFIENGFKHGIITDRDHPFIIRLTLDNNSLHLYTRNRINKGQKDHSGGVGMENVKRRLELLYPGNYSLQIKDTGDEYICDLTIQSLSRV</sequence>
<dbReference type="GO" id="GO:0000155">
    <property type="term" value="F:phosphorelay sensor kinase activity"/>
    <property type="evidence" value="ECO:0007669"/>
    <property type="project" value="InterPro"/>
</dbReference>
<dbReference type="AlphaFoldDB" id="A0A1T4L836"/>
<keyword evidence="1" id="KW-0472">Membrane</keyword>
<organism evidence="3 4">
    <name type="scientific">Sediminibacterium ginsengisoli</name>
    <dbReference type="NCBI Taxonomy" id="413434"/>
    <lineage>
        <taxon>Bacteria</taxon>
        <taxon>Pseudomonadati</taxon>
        <taxon>Bacteroidota</taxon>
        <taxon>Chitinophagia</taxon>
        <taxon>Chitinophagales</taxon>
        <taxon>Chitinophagaceae</taxon>
        <taxon>Sediminibacterium</taxon>
    </lineage>
</organism>
<protein>
    <submittedName>
        <fullName evidence="3">Histidine kinase</fullName>
    </submittedName>
</protein>
<proteinExistence type="predicted"/>
<accession>A0A1T4L836</accession>
<gene>
    <name evidence="3" type="ORF">SAMN04488132_102357</name>
</gene>
<keyword evidence="3" id="KW-0808">Transferase</keyword>
<dbReference type="InterPro" id="IPR010559">
    <property type="entry name" value="Sig_transdc_His_kin_internal"/>
</dbReference>
<dbReference type="GO" id="GO:0016020">
    <property type="term" value="C:membrane"/>
    <property type="evidence" value="ECO:0007669"/>
    <property type="project" value="InterPro"/>
</dbReference>
<evidence type="ECO:0000313" key="4">
    <source>
        <dbReference type="Proteomes" id="UP000190888"/>
    </source>
</evidence>
<dbReference type="InterPro" id="IPR050640">
    <property type="entry name" value="Bact_2-comp_sensor_kinase"/>
</dbReference>
<feature type="transmembrane region" description="Helical" evidence="1">
    <location>
        <begin position="48"/>
        <end position="67"/>
    </location>
</feature>
<reference evidence="3 4" key="1">
    <citation type="submission" date="2017-02" db="EMBL/GenBank/DDBJ databases">
        <authorList>
            <person name="Peterson S.W."/>
        </authorList>
    </citation>
    <scope>NUCLEOTIDE SEQUENCE [LARGE SCALE GENOMIC DNA]</scope>
    <source>
        <strain evidence="3 4">DSM 22335</strain>
    </source>
</reference>
<feature type="transmembrane region" description="Helical" evidence="1">
    <location>
        <begin position="79"/>
        <end position="101"/>
    </location>
</feature>
<keyword evidence="3" id="KW-0418">Kinase</keyword>
<evidence type="ECO:0000259" key="2">
    <source>
        <dbReference type="Pfam" id="PF06580"/>
    </source>
</evidence>
<keyword evidence="1" id="KW-0812">Transmembrane</keyword>
<evidence type="ECO:0000256" key="1">
    <source>
        <dbReference type="SAM" id="Phobius"/>
    </source>
</evidence>
<dbReference type="PANTHER" id="PTHR34220">
    <property type="entry name" value="SENSOR HISTIDINE KINASE YPDA"/>
    <property type="match status" value="1"/>
</dbReference>
<feature type="transmembrane region" description="Helical" evidence="1">
    <location>
        <begin position="7"/>
        <end position="28"/>
    </location>
</feature>
<dbReference type="Proteomes" id="UP000190888">
    <property type="component" value="Unassembled WGS sequence"/>
</dbReference>
<dbReference type="STRING" id="413434.SAMN04488132_102357"/>